<keyword evidence="2" id="KW-0963">Cytoplasm</keyword>
<dbReference type="NCBIfam" id="TIGR01392">
    <property type="entry name" value="homoserO_Ac_trn"/>
    <property type="match status" value="1"/>
</dbReference>
<dbReference type="PANTHER" id="PTHR32268">
    <property type="entry name" value="HOMOSERINE O-ACETYLTRANSFERASE"/>
    <property type="match status" value="1"/>
</dbReference>
<dbReference type="PIRSF" id="PIRSF000443">
    <property type="entry name" value="Homoser_Ac_trans"/>
    <property type="match status" value="1"/>
</dbReference>
<keyword evidence="2" id="KW-0486">Methionine biosynthesis</keyword>
<evidence type="ECO:0000313" key="5">
    <source>
        <dbReference type="Proteomes" id="UP000810171"/>
    </source>
</evidence>
<dbReference type="InterPro" id="IPR008220">
    <property type="entry name" value="HAT_MetX-like"/>
</dbReference>
<comment type="subunit">
    <text evidence="2">Homodimer.</text>
</comment>
<dbReference type="InterPro" id="IPR000073">
    <property type="entry name" value="AB_hydrolase_1"/>
</dbReference>
<feature type="active site" evidence="2">
    <location>
        <position position="322"/>
    </location>
</feature>
<dbReference type="NCBIfam" id="NF001209">
    <property type="entry name" value="PRK00175.1"/>
    <property type="match status" value="1"/>
</dbReference>
<keyword evidence="2 4" id="KW-0012">Acyltransferase</keyword>
<accession>A0ABS3Z679</accession>
<comment type="subcellular location">
    <subcellularLocation>
        <location evidence="2">Cytoplasm</location>
    </subcellularLocation>
</comment>
<comment type="caution">
    <text evidence="4">The sequence shown here is derived from an EMBL/GenBank/DDBJ whole genome shotgun (WGS) entry which is preliminary data.</text>
</comment>
<dbReference type="Gene3D" id="1.10.1740.110">
    <property type="match status" value="1"/>
</dbReference>
<name>A0ABS3Z679_9GAMM</name>
<comment type="pathway">
    <text evidence="2">Amino-acid biosynthesis; L-methionine biosynthesis via de novo pathway; O-succinyl-L-homoserine from L-homoserine: step 1/1.</text>
</comment>
<evidence type="ECO:0000256" key="1">
    <source>
        <dbReference type="ARBA" id="ARBA00022679"/>
    </source>
</evidence>
<keyword evidence="1 2" id="KW-0808">Transferase</keyword>
<feature type="active site" evidence="2">
    <location>
        <position position="355"/>
    </location>
</feature>
<dbReference type="PANTHER" id="PTHR32268:SF11">
    <property type="entry name" value="HOMOSERINE O-ACETYLTRANSFERASE"/>
    <property type="match status" value="1"/>
</dbReference>
<feature type="active site" description="Nucleophile" evidence="2">
    <location>
        <position position="157"/>
    </location>
</feature>
<evidence type="ECO:0000259" key="3">
    <source>
        <dbReference type="Pfam" id="PF00561"/>
    </source>
</evidence>
<protein>
    <recommendedName>
        <fullName evidence="2">Homoserine O-succinyltransferase</fullName>
        <shortName evidence="2">HST</shortName>
        <ecNumber evidence="2">2.3.1.46</ecNumber>
    </recommendedName>
    <alternativeName>
        <fullName evidence="2">Homoserine transsuccinylase</fullName>
        <shortName evidence="2">HTS</shortName>
    </alternativeName>
</protein>
<dbReference type="EC" id="2.3.1.46" evidence="2"/>
<feature type="binding site" evidence="2">
    <location>
        <position position="356"/>
    </location>
    <ligand>
        <name>substrate</name>
    </ligand>
</feature>
<dbReference type="GO" id="GO:0004414">
    <property type="term" value="F:homoserine O-acetyltransferase activity"/>
    <property type="evidence" value="ECO:0007669"/>
    <property type="project" value="UniProtKB-EC"/>
</dbReference>
<dbReference type="Pfam" id="PF00561">
    <property type="entry name" value="Abhydrolase_1"/>
    <property type="match status" value="1"/>
</dbReference>
<dbReference type="EMBL" id="JACVEW010000001">
    <property type="protein sequence ID" value="MBP0047217.1"/>
    <property type="molecule type" value="Genomic_DNA"/>
</dbReference>
<organism evidence="4 5">
    <name type="scientific">Marinobacterium alkalitolerans</name>
    <dbReference type="NCBI Taxonomy" id="1542925"/>
    <lineage>
        <taxon>Bacteria</taxon>
        <taxon>Pseudomonadati</taxon>
        <taxon>Pseudomonadota</taxon>
        <taxon>Gammaproteobacteria</taxon>
        <taxon>Oceanospirillales</taxon>
        <taxon>Oceanospirillaceae</taxon>
        <taxon>Marinobacterium</taxon>
    </lineage>
</organism>
<comment type="caution">
    <text evidence="2">Lacks conserved residue(s) required for the propagation of feature annotation.</text>
</comment>
<dbReference type="Gene3D" id="3.40.50.1820">
    <property type="entry name" value="alpha/beta hydrolase"/>
    <property type="match status" value="1"/>
</dbReference>
<dbReference type="HAMAP" id="MF_00296">
    <property type="entry name" value="MetX_acyltransf"/>
    <property type="match status" value="1"/>
</dbReference>
<dbReference type="RefSeq" id="WP_209285829.1">
    <property type="nucleotide sequence ID" value="NZ_JACVEW010000001.1"/>
</dbReference>
<evidence type="ECO:0000256" key="2">
    <source>
        <dbReference type="HAMAP-Rule" id="MF_00296"/>
    </source>
</evidence>
<dbReference type="InterPro" id="IPR029058">
    <property type="entry name" value="AB_hydrolase_fold"/>
</dbReference>
<comment type="catalytic activity">
    <reaction evidence="2">
        <text>L-homoserine + succinyl-CoA = O-succinyl-L-homoserine + CoA</text>
        <dbReference type="Rhea" id="RHEA:22008"/>
        <dbReference type="ChEBI" id="CHEBI:57287"/>
        <dbReference type="ChEBI" id="CHEBI:57292"/>
        <dbReference type="ChEBI" id="CHEBI:57476"/>
        <dbReference type="ChEBI" id="CHEBI:57661"/>
        <dbReference type="EC" id="2.3.1.46"/>
    </reaction>
</comment>
<reference evidence="4 5" key="1">
    <citation type="submission" date="2020-09" db="EMBL/GenBank/DDBJ databases">
        <authorList>
            <person name="Tanuku N.R.S."/>
        </authorList>
    </citation>
    <scope>NUCLEOTIDE SEQUENCE [LARGE SCALE GENOMIC DNA]</scope>
    <source>
        <strain evidence="4 5">AK62</strain>
    </source>
</reference>
<keyword evidence="2" id="KW-0028">Amino-acid biosynthesis</keyword>
<gene>
    <name evidence="2" type="primary">metXS</name>
    <name evidence="4" type="ORF">H9C73_00590</name>
</gene>
<feature type="domain" description="AB hydrolase-1" evidence="3">
    <location>
        <begin position="51"/>
        <end position="359"/>
    </location>
</feature>
<dbReference type="SUPFAM" id="SSF53474">
    <property type="entry name" value="alpha/beta-Hydrolases"/>
    <property type="match status" value="1"/>
</dbReference>
<feature type="site" description="Important for acyl-CoA specificity" evidence="2">
    <location>
        <position position="324"/>
    </location>
</feature>
<comment type="similarity">
    <text evidence="2">Belongs to the AB hydrolase superfamily. MetX family.</text>
</comment>
<comment type="function">
    <text evidence="2">Transfers a succinyl group from succinyl-CoA to L-homoserine, forming succinyl-L-homoserine.</text>
</comment>
<dbReference type="Proteomes" id="UP000810171">
    <property type="component" value="Unassembled WGS sequence"/>
</dbReference>
<keyword evidence="5" id="KW-1185">Reference proteome</keyword>
<sequence length="391" mass="43365">MPAVIPEDSVGLVTPQRFHFEQPLPLSCGRTLDSWDLMVETYGELNADASNAVLICHALSGHHHAAGYHSMEDRKPGWWDSAIGPGKAIDTNRFFVVSLNNLGGCHGSTGPNSINPDTNKPYGPDFPIMTVQDWVHSQARLADRLGVEQWAAVVGGSLGGMQALQWSITYPERLRHCVVIASAAKLSAQNIAFNEVARQAISKDPEFHKGHYYEQDTVPRTGLMLARMVGHITYLSDDGMRDKFGRELKDGKISFDFNPQFEVESYLQYQGERFSSSFDANTYLLMTKALDYFDPAGDHGDDLATALAPATSRFLVVSFTTDWRFSPERSRELVDALVAARKDVSYAEIDAPQGHDAFLIPIPRYMEVFGGYMNRIADALPQSKGENDNAR</sequence>
<proteinExistence type="inferred from homology"/>
<evidence type="ECO:0000313" key="4">
    <source>
        <dbReference type="EMBL" id="MBP0047217.1"/>
    </source>
</evidence>
<feature type="binding site" evidence="2">
    <location>
        <position position="227"/>
    </location>
    <ligand>
        <name>substrate</name>
    </ligand>
</feature>